<dbReference type="EMBL" id="JJMU01000054">
    <property type="protein sequence ID" value="KGE13212.1"/>
    <property type="molecule type" value="Genomic_DNA"/>
</dbReference>
<dbReference type="PATRIC" id="fig|1229276.3.peg.3150"/>
<evidence type="ECO:0000256" key="5">
    <source>
        <dbReference type="ARBA" id="ARBA00022723"/>
    </source>
</evidence>
<keyword evidence="12" id="KW-1185">Reference proteome</keyword>
<evidence type="ECO:0000256" key="1">
    <source>
        <dbReference type="ARBA" id="ARBA00011955"/>
    </source>
</evidence>
<dbReference type="eggNOG" id="COG1477">
    <property type="taxonomic scope" value="Bacteria"/>
</dbReference>
<dbReference type="Proteomes" id="UP000031802">
    <property type="component" value="Unassembled WGS sequence"/>
</dbReference>
<evidence type="ECO:0000256" key="10">
    <source>
        <dbReference type="PIRSR" id="PIRSR006268-2"/>
    </source>
</evidence>
<keyword evidence="3" id="KW-0285">Flavoprotein</keyword>
<keyword evidence="5 10" id="KW-0479">Metal-binding</keyword>
<evidence type="ECO:0000256" key="3">
    <source>
        <dbReference type="ARBA" id="ARBA00022630"/>
    </source>
</evidence>
<comment type="caution">
    <text evidence="11">The sequence shown here is derived from an EMBL/GenBank/DDBJ whole genome shotgun (WGS) entry which is preliminary data.</text>
</comment>
<evidence type="ECO:0000313" key="11">
    <source>
        <dbReference type="EMBL" id="KGE13212.1"/>
    </source>
</evidence>
<dbReference type="STRING" id="1229276.DI53_3048"/>
<sequence>MIDSTLHVIDESMSLYKKSSLISRFNEPGKCSMAIDSHIKNVIQQSFTVNKESKGIFDITVKPLVALWGFGAAHITTFPKQATLDSVLAFVGMDKLALRGSTLCKSDPRVAIDLDGIAQGYSVDVLADLLEKHGIRNYLVELGGEIKTKGAKANKVPFEVAIERPTGAEGSRFVLQLSNRAVTTSGNYRKAYNYAGKRIHHHINPIDGYPSQNNVASVTVIAKTAMEADAYDNVFMALSATEGVTFANRRKGMEVYIIYTEGNTYKEAFSKGFSRYIKN</sequence>
<keyword evidence="11" id="KW-0449">Lipoprotein</keyword>
<dbReference type="PIRSF" id="PIRSF006268">
    <property type="entry name" value="ApbE"/>
    <property type="match status" value="1"/>
</dbReference>
<feature type="binding site" evidence="10">
    <location>
        <position position="116"/>
    </location>
    <ligand>
        <name>Mg(2+)</name>
        <dbReference type="ChEBI" id="CHEBI:18420"/>
    </ligand>
</feature>
<dbReference type="InterPro" id="IPR024932">
    <property type="entry name" value="ApbE"/>
</dbReference>
<dbReference type="AlphaFoldDB" id="A0A0B8SZI1"/>
<dbReference type="InterPro" id="IPR003374">
    <property type="entry name" value="ApbE-like_sf"/>
</dbReference>
<dbReference type="SUPFAM" id="SSF143631">
    <property type="entry name" value="ApbE-like"/>
    <property type="match status" value="1"/>
</dbReference>
<reference evidence="11 12" key="2">
    <citation type="journal article" date="2015" name="PLoS ONE">
        <title>Whole-Genome Optical Mapping and Finished Genome Sequence of Sphingobacterium deserti sp. nov., a New Species Isolated from the Western Desert of China.</title>
        <authorList>
            <person name="Teng C."/>
            <person name="Zhou Z."/>
            <person name="Molnar I."/>
            <person name="Li X."/>
            <person name="Tang R."/>
            <person name="Chen M."/>
            <person name="Wang L."/>
            <person name="Su S."/>
            <person name="Zhang W."/>
            <person name="Lin M."/>
        </authorList>
    </citation>
    <scope>NUCLEOTIDE SEQUENCE [LARGE SCALE GENOMIC DNA]</scope>
    <source>
        <strain evidence="12">ACCC05744</strain>
    </source>
</reference>
<dbReference type="GO" id="GO:0016740">
    <property type="term" value="F:transferase activity"/>
    <property type="evidence" value="ECO:0007669"/>
    <property type="project" value="UniProtKB-KW"/>
</dbReference>
<gene>
    <name evidence="11" type="ORF">DI53_3048</name>
</gene>
<keyword evidence="4" id="KW-0808">Transferase</keyword>
<dbReference type="PANTHER" id="PTHR30040">
    <property type="entry name" value="THIAMINE BIOSYNTHESIS LIPOPROTEIN APBE"/>
    <property type="match status" value="1"/>
</dbReference>
<evidence type="ECO:0000256" key="8">
    <source>
        <dbReference type="ARBA" id="ARBA00031306"/>
    </source>
</evidence>
<protein>
    <recommendedName>
        <fullName evidence="2">FAD:protein FMN transferase</fullName>
        <ecNumber evidence="1">2.7.1.180</ecNumber>
    </recommendedName>
    <alternativeName>
        <fullName evidence="8">Flavin transferase</fullName>
    </alternativeName>
</protein>
<evidence type="ECO:0000256" key="9">
    <source>
        <dbReference type="ARBA" id="ARBA00048540"/>
    </source>
</evidence>
<evidence type="ECO:0000256" key="6">
    <source>
        <dbReference type="ARBA" id="ARBA00022827"/>
    </source>
</evidence>
<comment type="cofactor">
    <cofactor evidence="10">
        <name>Mg(2+)</name>
        <dbReference type="ChEBI" id="CHEBI:18420"/>
    </cofactor>
    <cofactor evidence="10">
        <name>Mn(2+)</name>
        <dbReference type="ChEBI" id="CHEBI:29035"/>
    </cofactor>
    <text evidence="10">Magnesium. Can also use manganese.</text>
</comment>
<proteinExistence type="predicted"/>
<evidence type="ECO:0000256" key="7">
    <source>
        <dbReference type="ARBA" id="ARBA00022842"/>
    </source>
</evidence>
<accession>A0A0B8SZI1</accession>
<evidence type="ECO:0000313" key="12">
    <source>
        <dbReference type="Proteomes" id="UP000031802"/>
    </source>
</evidence>
<evidence type="ECO:0000256" key="4">
    <source>
        <dbReference type="ARBA" id="ARBA00022679"/>
    </source>
</evidence>
<keyword evidence="7 10" id="KW-0460">Magnesium</keyword>
<dbReference type="Gene3D" id="3.10.520.10">
    <property type="entry name" value="ApbE-like domains"/>
    <property type="match status" value="1"/>
</dbReference>
<name>A0A0B8SZI1_9SPHI</name>
<keyword evidence="6" id="KW-0274">FAD</keyword>
<dbReference type="EC" id="2.7.1.180" evidence="1"/>
<reference evidence="12" key="1">
    <citation type="submission" date="2014-04" db="EMBL/GenBank/DDBJ databases">
        <title>Whole-Genome optical mapping and complete genome sequence of Sphingobacterium deserti sp. nov., a new spaces isolated from desert in the west of China.</title>
        <authorList>
            <person name="Teng C."/>
            <person name="Zhou Z."/>
            <person name="Li X."/>
            <person name="Chen M."/>
            <person name="Lin M."/>
            <person name="Wang L."/>
            <person name="Su S."/>
            <person name="Zhang C."/>
            <person name="Zhang W."/>
        </authorList>
    </citation>
    <scope>NUCLEOTIDE SEQUENCE [LARGE SCALE GENOMIC DNA]</scope>
    <source>
        <strain evidence="12">ACCC05744</strain>
    </source>
</reference>
<organism evidence="11 12">
    <name type="scientific">Sphingobacterium deserti</name>
    <dbReference type="NCBI Taxonomy" id="1229276"/>
    <lineage>
        <taxon>Bacteria</taxon>
        <taxon>Pseudomonadati</taxon>
        <taxon>Bacteroidota</taxon>
        <taxon>Sphingobacteriia</taxon>
        <taxon>Sphingobacteriales</taxon>
        <taxon>Sphingobacteriaceae</taxon>
        <taxon>Sphingobacterium</taxon>
    </lineage>
</organism>
<dbReference type="Pfam" id="PF02424">
    <property type="entry name" value="ApbE"/>
    <property type="match status" value="1"/>
</dbReference>
<evidence type="ECO:0000256" key="2">
    <source>
        <dbReference type="ARBA" id="ARBA00016337"/>
    </source>
</evidence>
<dbReference type="GO" id="GO:0046872">
    <property type="term" value="F:metal ion binding"/>
    <property type="evidence" value="ECO:0007669"/>
    <property type="project" value="UniProtKB-KW"/>
</dbReference>
<feature type="binding site" evidence="10">
    <location>
        <position position="229"/>
    </location>
    <ligand>
        <name>Mg(2+)</name>
        <dbReference type="ChEBI" id="CHEBI:18420"/>
    </ligand>
</feature>
<comment type="catalytic activity">
    <reaction evidence="9">
        <text>L-threonyl-[protein] + FAD = FMN-L-threonyl-[protein] + AMP + H(+)</text>
        <dbReference type="Rhea" id="RHEA:36847"/>
        <dbReference type="Rhea" id="RHEA-COMP:11060"/>
        <dbReference type="Rhea" id="RHEA-COMP:11061"/>
        <dbReference type="ChEBI" id="CHEBI:15378"/>
        <dbReference type="ChEBI" id="CHEBI:30013"/>
        <dbReference type="ChEBI" id="CHEBI:57692"/>
        <dbReference type="ChEBI" id="CHEBI:74257"/>
        <dbReference type="ChEBI" id="CHEBI:456215"/>
        <dbReference type="EC" id="2.7.1.180"/>
    </reaction>
</comment>
<dbReference type="PANTHER" id="PTHR30040:SF2">
    <property type="entry name" value="FAD:PROTEIN FMN TRANSFERASE"/>
    <property type="match status" value="1"/>
</dbReference>